<keyword evidence="2 4" id="KW-0238">DNA-binding</keyword>
<protein>
    <submittedName>
        <fullName evidence="6">TetR family transcriptional regulator</fullName>
    </submittedName>
</protein>
<dbReference type="PANTHER" id="PTHR30055:SF234">
    <property type="entry name" value="HTH-TYPE TRANSCRIPTIONAL REGULATOR BETI"/>
    <property type="match status" value="1"/>
</dbReference>
<name>A0ABY4FW08_9MICO</name>
<dbReference type="Proteomes" id="UP000831775">
    <property type="component" value="Chromosome"/>
</dbReference>
<evidence type="ECO:0000256" key="2">
    <source>
        <dbReference type="ARBA" id="ARBA00023125"/>
    </source>
</evidence>
<reference evidence="6 7" key="1">
    <citation type="submission" date="2022-04" db="EMBL/GenBank/DDBJ databases">
        <title>Leucobacter sp. isolated from rhizosphere of onion.</title>
        <authorList>
            <person name="Won M."/>
            <person name="Lee C.-M."/>
            <person name="Woen H.-Y."/>
            <person name="Kwon S.-W."/>
        </authorList>
    </citation>
    <scope>NUCLEOTIDE SEQUENCE [LARGE SCALE GENOMIC DNA]</scope>
    <source>
        <strain evidence="6 7">H25R-14</strain>
    </source>
</reference>
<keyword evidence="3" id="KW-0804">Transcription</keyword>
<dbReference type="EMBL" id="CP095043">
    <property type="protein sequence ID" value="UOQ60486.1"/>
    <property type="molecule type" value="Genomic_DNA"/>
</dbReference>
<dbReference type="PROSITE" id="PS50977">
    <property type="entry name" value="HTH_TETR_2"/>
    <property type="match status" value="1"/>
</dbReference>
<dbReference type="SUPFAM" id="SSF48498">
    <property type="entry name" value="Tetracyclin repressor-like, C-terminal domain"/>
    <property type="match status" value="1"/>
</dbReference>
<dbReference type="SUPFAM" id="SSF46689">
    <property type="entry name" value="Homeodomain-like"/>
    <property type="match status" value="1"/>
</dbReference>
<proteinExistence type="predicted"/>
<sequence>MERMTSPTPRARKRPEERRAEILQEASRIALDDGLERITLRAVADRLAVRPGLISHYFPAAEDLVAAAFARAVTGERERLFSTAGGPTERLARLVRRVTTGEADDLARLWLNARHLGRFSAVLAGVLAEQEAVDRERMQALIEAGVAAGEFRTGDPFAACVRIFVAIDGFSVYVNASDTFEEPAYTRFVSDVCEWTLGLPPGSLLRDRA</sequence>
<keyword evidence="7" id="KW-1185">Reference proteome</keyword>
<dbReference type="InterPro" id="IPR001647">
    <property type="entry name" value="HTH_TetR"/>
</dbReference>
<evidence type="ECO:0000259" key="5">
    <source>
        <dbReference type="PROSITE" id="PS50977"/>
    </source>
</evidence>
<evidence type="ECO:0000256" key="3">
    <source>
        <dbReference type="ARBA" id="ARBA00023163"/>
    </source>
</evidence>
<gene>
    <name evidence="6" type="ORF">MUN76_00405</name>
</gene>
<dbReference type="PANTHER" id="PTHR30055">
    <property type="entry name" value="HTH-TYPE TRANSCRIPTIONAL REGULATOR RUTR"/>
    <property type="match status" value="1"/>
</dbReference>
<evidence type="ECO:0000256" key="4">
    <source>
        <dbReference type="PROSITE-ProRule" id="PRU00335"/>
    </source>
</evidence>
<dbReference type="InterPro" id="IPR036271">
    <property type="entry name" value="Tet_transcr_reg_TetR-rel_C_sf"/>
</dbReference>
<dbReference type="Gene3D" id="1.10.357.10">
    <property type="entry name" value="Tetracycline Repressor, domain 2"/>
    <property type="match status" value="1"/>
</dbReference>
<dbReference type="InterPro" id="IPR041490">
    <property type="entry name" value="KstR2_TetR_C"/>
</dbReference>
<dbReference type="Pfam" id="PF00440">
    <property type="entry name" value="TetR_N"/>
    <property type="match status" value="1"/>
</dbReference>
<organism evidence="6 7">
    <name type="scientific">Leucobacter rhizosphaerae</name>
    <dbReference type="NCBI Taxonomy" id="2932245"/>
    <lineage>
        <taxon>Bacteria</taxon>
        <taxon>Bacillati</taxon>
        <taxon>Actinomycetota</taxon>
        <taxon>Actinomycetes</taxon>
        <taxon>Micrococcales</taxon>
        <taxon>Microbacteriaceae</taxon>
        <taxon>Leucobacter</taxon>
    </lineage>
</organism>
<evidence type="ECO:0000256" key="1">
    <source>
        <dbReference type="ARBA" id="ARBA00023015"/>
    </source>
</evidence>
<evidence type="ECO:0000313" key="7">
    <source>
        <dbReference type="Proteomes" id="UP000831775"/>
    </source>
</evidence>
<dbReference type="InterPro" id="IPR050109">
    <property type="entry name" value="HTH-type_TetR-like_transc_reg"/>
</dbReference>
<accession>A0ABY4FW08</accession>
<evidence type="ECO:0000313" key="6">
    <source>
        <dbReference type="EMBL" id="UOQ60486.1"/>
    </source>
</evidence>
<dbReference type="InterPro" id="IPR009057">
    <property type="entry name" value="Homeodomain-like_sf"/>
</dbReference>
<feature type="DNA-binding region" description="H-T-H motif" evidence="4">
    <location>
        <begin position="39"/>
        <end position="58"/>
    </location>
</feature>
<dbReference type="Pfam" id="PF17932">
    <property type="entry name" value="TetR_C_24"/>
    <property type="match status" value="1"/>
</dbReference>
<keyword evidence="1" id="KW-0805">Transcription regulation</keyword>
<feature type="domain" description="HTH tetR-type" evidence="5">
    <location>
        <begin position="16"/>
        <end position="76"/>
    </location>
</feature>